<reference evidence="1" key="1">
    <citation type="submission" date="2021-03" db="EMBL/GenBank/DDBJ databases">
        <title>Evolutionary innovations through gain and loss of genes in the ectomycorrhizal Boletales.</title>
        <authorList>
            <person name="Wu G."/>
            <person name="Miyauchi S."/>
            <person name="Morin E."/>
            <person name="Yang Z.-L."/>
            <person name="Xu J."/>
            <person name="Martin F.M."/>
        </authorList>
    </citation>
    <scope>NUCLEOTIDE SEQUENCE</scope>
    <source>
        <strain evidence="1">BR01</strain>
    </source>
</reference>
<evidence type="ECO:0000313" key="1">
    <source>
        <dbReference type="EMBL" id="KAG6380757.1"/>
    </source>
</evidence>
<dbReference type="OrthoDB" id="271881at2759"/>
<keyword evidence="2" id="KW-1185">Reference proteome</keyword>
<dbReference type="EMBL" id="JAGFBS010000002">
    <property type="protein sequence ID" value="KAG6380757.1"/>
    <property type="molecule type" value="Genomic_DNA"/>
</dbReference>
<sequence length="116" mass="12894">MTEFIVQGVQMIQDTSTFGGFSNSLLCAFREEHPKATIMTFACLSSMSPLHANIGDVSYLIQLMYTPVQSLWTKVLSGKASSQRHPFIAKHRRVLRSDHSDFAPASMGKELLVSET</sequence>
<organism evidence="1 2">
    <name type="scientific">Boletus reticuloceps</name>
    <dbReference type="NCBI Taxonomy" id="495285"/>
    <lineage>
        <taxon>Eukaryota</taxon>
        <taxon>Fungi</taxon>
        <taxon>Dikarya</taxon>
        <taxon>Basidiomycota</taxon>
        <taxon>Agaricomycotina</taxon>
        <taxon>Agaricomycetes</taxon>
        <taxon>Agaricomycetidae</taxon>
        <taxon>Boletales</taxon>
        <taxon>Boletineae</taxon>
        <taxon>Boletaceae</taxon>
        <taxon>Boletoideae</taxon>
        <taxon>Boletus</taxon>
    </lineage>
</organism>
<dbReference type="AlphaFoldDB" id="A0A8I2YZZ9"/>
<dbReference type="Proteomes" id="UP000683000">
    <property type="component" value="Unassembled WGS sequence"/>
</dbReference>
<protein>
    <submittedName>
        <fullName evidence="1">Uncharacterized protein</fullName>
    </submittedName>
</protein>
<name>A0A8I2YZZ9_9AGAM</name>
<evidence type="ECO:0000313" key="2">
    <source>
        <dbReference type="Proteomes" id="UP000683000"/>
    </source>
</evidence>
<accession>A0A8I2YZZ9</accession>
<comment type="caution">
    <text evidence="1">The sequence shown here is derived from an EMBL/GenBank/DDBJ whole genome shotgun (WGS) entry which is preliminary data.</text>
</comment>
<gene>
    <name evidence="1" type="ORF">JVT61DRAFT_5140</name>
</gene>
<proteinExistence type="predicted"/>